<dbReference type="GO" id="GO:0005886">
    <property type="term" value="C:plasma membrane"/>
    <property type="evidence" value="ECO:0007669"/>
    <property type="project" value="TreeGrafter"/>
</dbReference>
<dbReference type="GO" id="GO:0005829">
    <property type="term" value="C:cytosol"/>
    <property type="evidence" value="ECO:0007669"/>
    <property type="project" value="TreeGrafter"/>
</dbReference>
<dbReference type="PANTHER" id="PTHR11188:SF161">
    <property type="entry name" value="PH-RESPONSE REGULATOR PROTEIN PALF_RIM8"/>
    <property type="match status" value="1"/>
</dbReference>
<reference evidence="2" key="1">
    <citation type="journal article" date="2020" name="Stud. Mycol.">
        <title>101 Dothideomycetes genomes: a test case for predicting lifestyles and emergence of pathogens.</title>
        <authorList>
            <person name="Haridas S."/>
            <person name="Albert R."/>
            <person name="Binder M."/>
            <person name="Bloem J."/>
            <person name="Labutti K."/>
            <person name="Salamov A."/>
            <person name="Andreopoulos B."/>
            <person name="Baker S."/>
            <person name="Barry K."/>
            <person name="Bills G."/>
            <person name="Bluhm B."/>
            <person name="Cannon C."/>
            <person name="Castanera R."/>
            <person name="Culley D."/>
            <person name="Daum C."/>
            <person name="Ezra D."/>
            <person name="Gonzalez J."/>
            <person name="Henrissat B."/>
            <person name="Kuo A."/>
            <person name="Liang C."/>
            <person name="Lipzen A."/>
            <person name="Lutzoni F."/>
            <person name="Magnuson J."/>
            <person name="Mondo S."/>
            <person name="Nolan M."/>
            <person name="Ohm R."/>
            <person name="Pangilinan J."/>
            <person name="Park H.-J."/>
            <person name="Ramirez L."/>
            <person name="Alfaro M."/>
            <person name="Sun H."/>
            <person name="Tritt A."/>
            <person name="Yoshinaga Y."/>
            <person name="Zwiers L.-H."/>
            <person name="Turgeon B."/>
            <person name="Goodwin S."/>
            <person name="Spatafora J."/>
            <person name="Crous P."/>
            <person name="Grigoriev I."/>
        </authorList>
    </citation>
    <scope>NUCLEOTIDE SEQUENCE</scope>
    <source>
        <strain evidence="2">CBS 122368</strain>
    </source>
</reference>
<dbReference type="RefSeq" id="XP_033690697.1">
    <property type="nucleotide sequence ID" value="XM_033835542.1"/>
</dbReference>
<dbReference type="GeneID" id="54588872"/>
<keyword evidence="3" id="KW-1185">Reference proteome</keyword>
<evidence type="ECO:0000313" key="2">
    <source>
        <dbReference type="EMBL" id="KAF2255693.1"/>
    </source>
</evidence>
<dbReference type="Gene3D" id="2.60.40.640">
    <property type="match status" value="1"/>
</dbReference>
<dbReference type="GO" id="GO:0030674">
    <property type="term" value="F:protein-macromolecule adaptor activity"/>
    <property type="evidence" value="ECO:0007669"/>
    <property type="project" value="TreeGrafter"/>
</dbReference>
<dbReference type="InterPro" id="IPR014756">
    <property type="entry name" value="Ig_E-set"/>
</dbReference>
<dbReference type="GO" id="GO:0031625">
    <property type="term" value="F:ubiquitin protein ligase binding"/>
    <property type="evidence" value="ECO:0007669"/>
    <property type="project" value="TreeGrafter"/>
</dbReference>
<dbReference type="Pfam" id="PF00339">
    <property type="entry name" value="Arrestin_N"/>
    <property type="match status" value="1"/>
</dbReference>
<dbReference type="EMBL" id="ML987189">
    <property type="protein sequence ID" value="KAF2255693.1"/>
    <property type="molecule type" value="Genomic_DNA"/>
</dbReference>
<accession>A0A6A6J2L2</accession>
<feature type="domain" description="Arrestin-like N-terminal" evidence="1">
    <location>
        <begin position="9"/>
        <end position="108"/>
    </location>
</feature>
<dbReference type="PANTHER" id="PTHR11188">
    <property type="entry name" value="ARRESTIN DOMAIN CONTAINING PROTEIN"/>
    <property type="match status" value="1"/>
</dbReference>
<organism evidence="2 3">
    <name type="scientific">Trematosphaeria pertusa</name>
    <dbReference type="NCBI Taxonomy" id="390896"/>
    <lineage>
        <taxon>Eukaryota</taxon>
        <taxon>Fungi</taxon>
        <taxon>Dikarya</taxon>
        <taxon>Ascomycota</taxon>
        <taxon>Pezizomycotina</taxon>
        <taxon>Dothideomycetes</taxon>
        <taxon>Pleosporomycetidae</taxon>
        <taxon>Pleosporales</taxon>
        <taxon>Massarineae</taxon>
        <taxon>Trematosphaeriaceae</taxon>
        <taxon>Trematosphaeria</taxon>
    </lineage>
</organism>
<dbReference type="InterPro" id="IPR050357">
    <property type="entry name" value="Arrestin_domain-protein"/>
</dbReference>
<gene>
    <name evidence="2" type="ORF">BU26DRAFT_6047</name>
</gene>
<dbReference type="SUPFAM" id="SSF81296">
    <property type="entry name" value="E set domains"/>
    <property type="match status" value="1"/>
</dbReference>
<dbReference type="GO" id="GO:0070086">
    <property type="term" value="P:ubiquitin-dependent endocytosis"/>
    <property type="evidence" value="ECO:0007669"/>
    <property type="project" value="TreeGrafter"/>
</dbReference>
<dbReference type="InterPro" id="IPR014752">
    <property type="entry name" value="Arrestin-like_C"/>
</dbReference>
<evidence type="ECO:0000259" key="1">
    <source>
        <dbReference type="Pfam" id="PF00339"/>
    </source>
</evidence>
<dbReference type="Proteomes" id="UP000800094">
    <property type="component" value="Unassembled WGS sequence"/>
</dbReference>
<name>A0A6A6J2L2_9PLEO</name>
<protein>
    <recommendedName>
        <fullName evidence="1">Arrestin-like N-terminal domain-containing protein</fullName>
    </recommendedName>
</protein>
<evidence type="ECO:0000313" key="3">
    <source>
        <dbReference type="Proteomes" id="UP000800094"/>
    </source>
</evidence>
<dbReference type="OrthoDB" id="2333384at2759"/>
<sequence length="463" mass="51514">MAAGPSLRIVVDGDSSRVYRRGERVTGRVILGIEEQDEIRSLRVCFAGTCTTKTTRPFYVTGNDADATQSRRAFEERICLFNFRRDLLPRCTLAPKKYTWTFAFRFPELTEPKYSRWTHGSKYSRGPHPLPPSFHQRTNSPDGQAKVSYHLQAKLVRGGPKATAKTYHPLVYQPAPRDIPQEPRITSSVLYAQTWKPLSENRTAVDKALVKISRRTSAGDRNPRIIPTIHYPQKIAPGQHIPLLLSLTNVHRAVNHGEACEPECILDSLTVSISTCTTSMCGQPMSQPEDVVLKHVTCLSKTDLNETLPFGTATKLTNNFRLVDNAECVPSFRTYTIIRRYDLTVTVGIKYGDRSFTIRSTMPLEILPRTLGETSPALHNDAEADIEPLPLYAPREPSKEFAPSYEALYSLSRTHSSSGSLAYTESRSLSVASGISTPALGACAPAPDLEQADFGELPMRSRC</sequence>
<dbReference type="AlphaFoldDB" id="A0A6A6J2L2"/>
<proteinExistence type="predicted"/>
<dbReference type="InterPro" id="IPR011021">
    <property type="entry name" value="Arrestin-like_N"/>
</dbReference>